<dbReference type="EMBL" id="JACHVS010000005">
    <property type="protein sequence ID" value="MBB2997575.1"/>
    <property type="molecule type" value="Genomic_DNA"/>
</dbReference>
<evidence type="ECO:0008006" key="3">
    <source>
        <dbReference type="Google" id="ProtNLM"/>
    </source>
</evidence>
<gene>
    <name evidence="1" type="ORF">E9229_003847</name>
</gene>
<name>A0A839QSB5_9MICC</name>
<dbReference type="AlphaFoldDB" id="A0A839QSB5"/>
<dbReference type="Proteomes" id="UP000523000">
    <property type="component" value="Unassembled WGS sequence"/>
</dbReference>
<accession>A0A839QSB5</accession>
<evidence type="ECO:0000313" key="1">
    <source>
        <dbReference type="EMBL" id="MBB2997575.1"/>
    </source>
</evidence>
<evidence type="ECO:0000313" key="2">
    <source>
        <dbReference type="Proteomes" id="UP000523000"/>
    </source>
</evidence>
<proteinExistence type="predicted"/>
<sequence>MATFNSGFKAKDITGGFYLNGRYSRNLVDGEASAVITADGHISVGAWNQDVRMSPAVIAVRQNLHLIVASGKQEPDLNINAGGAWGSASNQLQYTWRSGLGTDIHGNLIYVAGDGLTLETLANALVQSGAIQGMELDIHYGQVNFSSWTPRGNLALPTQLLPSMPKSPSRYLASDQRDFFYLTVK</sequence>
<comment type="caution">
    <text evidence="1">The sequence shown here is derived from an EMBL/GenBank/DDBJ whole genome shotgun (WGS) entry which is preliminary data.</text>
</comment>
<organism evidence="1 2">
    <name type="scientific">Paeniglutamicibacter cryotolerans</name>
    <dbReference type="NCBI Taxonomy" id="670079"/>
    <lineage>
        <taxon>Bacteria</taxon>
        <taxon>Bacillati</taxon>
        <taxon>Actinomycetota</taxon>
        <taxon>Actinomycetes</taxon>
        <taxon>Micrococcales</taxon>
        <taxon>Micrococcaceae</taxon>
        <taxon>Paeniglutamicibacter</taxon>
    </lineage>
</organism>
<protein>
    <recommendedName>
        <fullName evidence="3">Phosphodiester glycosidase domain-containing protein</fullName>
    </recommendedName>
</protein>
<keyword evidence="2" id="KW-1185">Reference proteome</keyword>
<reference evidence="1 2" key="1">
    <citation type="submission" date="2020-08" db="EMBL/GenBank/DDBJ databases">
        <title>Sequencing the genomes of 1000 actinobacteria strains.</title>
        <authorList>
            <person name="Klenk H.-P."/>
        </authorList>
    </citation>
    <scope>NUCLEOTIDE SEQUENCE [LARGE SCALE GENOMIC DNA]</scope>
    <source>
        <strain evidence="1 2">DSM 22826</strain>
    </source>
</reference>